<dbReference type="InterPro" id="IPR027417">
    <property type="entry name" value="P-loop_NTPase"/>
</dbReference>
<dbReference type="PANTHER" id="PTHR47981">
    <property type="entry name" value="RAB FAMILY"/>
    <property type="match status" value="1"/>
</dbReference>
<comment type="similarity">
    <text evidence="1">Belongs to the small GTPase superfamily. Rab family.</text>
</comment>
<dbReference type="EMBL" id="VFQX01000016">
    <property type="protein sequence ID" value="KAF0980912.1"/>
    <property type="molecule type" value="Genomic_DNA"/>
</dbReference>
<proteinExistence type="inferred from homology"/>
<dbReference type="Gene3D" id="3.40.50.300">
    <property type="entry name" value="P-loop containing nucleotide triphosphate hydrolases"/>
    <property type="match status" value="1"/>
</dbReference>
<accession>A0A6A5C2C6</accession>
<dbReference type="CDD" id="cd09917">
    <property type="entry name" value="F-box_SF"/>
    <property type="match status" value="1"/>
</dbReference>
<dbReference type="SUPFAM" id="SSF81383">
    <property type="entry name" value="F-box domain"/>
    <property type="match status" value="1"/>
</dbReference>
<feature type="compositionally biased region" description="Polar residues" evidence="4">
    <location>
        <begin position="20"/>
        <end position="35"/>
    </location>
</feature>
<evidence type="ECO:0000256" key="3">
    <source>
        <dbReference type="ARBA" id="ARBA00023134"/>
    </source>
</evidence>
<gene>
    <name evidence="6" type="ORF">FDP41_012700</name>
</gene>
<keyword evidence="7" id="KW-1185">Reference proteome</keyword>
<dbReference type="GO" id="GO:0045335">
    <property type="term" value="C:phagocytic vesicle"/>
    <property type="evidence" value="ECO:0007669"/>
    <property type="project" value="TreeGrafter"/>
</dbReference>
<dbReference type="PRINTS" id="PR00449">
    <property type="entry name" value="RASTRNSFRMNG"/>
</dbReference>
<dbReference type="Pfam" id="PF00071">
    <property type="entry name" value="Ras"/>
    <property type="match status" value="1"/>
</dbReference>
<keyword evidence="3" id="KW-0342">GTP-binding</keyword>
<dbReference type="InterPro" id="IPR001810">
    <property type="entry name" value="F-box_dom"/>
</dbReference>
<dbReference type="GO" id="GO:0005525">
    <property type="term" value="F:GTP binding"/>
    <property type="evidence" value="ECO:0007669"/>
    <property type="project" value="UniProtKB-KW"/>
</dbReference>
<dbReference type="GO" id="GO:0005770">
    <property type="term" value="C:late endosome"/>
    <property type="evidence" value="ECO:0007669"/>
    <property type="project" value="TreeGrafter"/>
</dbReference>
<feature type="domain" description="F-box" evidence="5">
    <location>
        <begin position="89"/>
        <end position="136"/>
    </location>
</feature>
<dbReference type="VEuPathDB" id="AmoebaDB:FDP41_012700"/>
<dbReference type="SMART" id="SM00175">
    <property type="entry name" value="RAB"/>
    <property type="match status" value="1"/>
</dbReference>
<dbReference type="InterPro" id="IPR036047">
    <property type="entry name" value="F-box-like_dom_sf"/>
</dbReference>
<dbReference type="Pfam" id="PF12937">
    <property type="entry name" value="F-box-like"/>
    <property type="match status" value="1"/>
</dbReference>
<dbReference type="RefSeq" id="XP_044565625.1">
    <property type="nucleotide sequence ID" value="XM_044703249.1"/>
</dbReference>
<dbReference type="Gene3D" id="1.20.1280.50">
    <property type="match status" value="1"/>
</dbReference>
<dbReference type="CDD" id="cd00154">
    <property type="entry name" value="Rab"/>
    <property type="match status" value="1"/>
</dbReference>
<dbReference type="AlphaFoldDB" id="A0A6A5C2C6"/>
<dbReference type="GO" id="GO:0090385">
    <property type="term" value="P:phagosome-lysosome fusion"/>
    <property type="evidence" value="ECO:0007669"/>
    <property type="project" value="TreeGrafter"/>
</dbReference>
<dbReference type="Proteomes" id="UP000444721">
    <property type="component" value="Unassembled WGS sequence"/>
</dbReference>
<dbReference type="VEuPathDB" id="AmoebaDB:NfTy_037430"/>
<dbReference type="OrthoDB" id="6340129at2759"/>
<evidence type="ECO:0000313" key="7">
    <source>
        <dbReference type="Proteomes" id="UP000444721"/>
    </source>
</evidence>
<dbReference type="VEuPathDB" id="AmoebaDB:NF0038750"/>
<sequence>MGNSVKTKVSHPPPPPPLFQSPTVGANPHISNNSPMNNGCSSTNKMICELFSSNYPLVFERKSLNDHHHGNKKLMNPDKEKLYNYKNMSELEEQLPDEIILYILQFLPLECVIQLGRVSKNFYNYWIDFPQLWNHVFNCGSMLYLPWIYEDNPKKNLIFFHNQFKPKIVNSFKYLQECNERVPLTLKFLIVGSQCCGKSVLVDKVFKDLPFEENNNYVKTIGVEFCTKCLQFSEKEERCLLHLWDSAGDARFRSIIMSFFRGVKGYFYCFDLNDRSSFEDTLSIFEDWKSQNNIDQVSEYLESQDSCLILLGLKADLPHKITRDEIDDFLEEISNGTNKLLHSCRVQYFELSSKKGSFQDLIFPFAYVCTILNTPQAVTIKQMGTPSA</sequence>
<dbReference type="SMART" id="SM00256">
    <property type="entry name" value="FBOX"/>
    <property type="match status" value="1"/>
</dbReference>
<evidence type="ECO:0000256" key="4">
    <source>
        <dbReference type="SAM" id="MobiDB-lite"/>
    </source>
</evidence>
<dbReference type="SMART" id="SM00173">
    <property type="entry name" value="RAS"/>
    <property type="match status" value="1"/>
</dbReference>
<dbReference type="GeneID" id="68119915"/>
<protein>
    <recommendedName>
        <fullName evidence="5">F-box domain-containing protein</fullName>
    </recommendedName>
</protein>
<dbReference type="GO" id="GO:0003924">
    <property type="term" value="F:GTPase activity"/>
    <property type="evidence" value="ECO:0007669"/>
    <property type="project" value="InterPro"/>
</dbReference>
<dbReference type="SUPFAM" id="SSF52540">
    <property type="entry name" value="P-loop containing nucleoside triphosphate hydrolases"/>
    <property type="match status" value="1"/>
</dbReference>
<evidence type="ECO:0000259" key="5">
    <source>
        <dbReference type="PROSITE" id="PS50181"/>
    </source>
</evidence>
<name>A0A6A5C2C6_NAEFO</name>
<evidence type="ECO:0000313" key="6">
    <source>
        <dbReference type="EMBL" id="KAF0980912.1"/>
    </source>
</evidence>
<organism evidence="6 7">
    <name type="scientific">Naegleria fowleri</name>
    <name type="common">Brain eating amoeba</name>
    <dbReference type="NCBI Taxonomy" id="5763"/>
    <lineage>
        <taxon>Eukaryota</taxon>
        <taxon>Discoba</taxon>
        <taxon>Heterolobosea</taxon>
        <taxon>Tetramitia</taxon>
        <taxon>Eutetramitia</taxon>
        <taxon>Vahlkampfiidae</taxon>
        <taxon>Naegleria</taxon>
    </lineage>
</organism>
<evidence type="ECO:0000256" key="2">
    <source>
        <dbReference type="ARBA" id="ARBA00022741"/>
    </source>
</evidence>
<comment type="caution">
    <text evidence="6">The sequence shown here is derived from an EMBL/GenBank/DDBJ whole genome shotgun (WGS) entry which is preliminary data.</text>
</comment>
<reference evidence="6 7" key="1">
    <citation type="journal article" date="2019" name="Sci. Rep.">
        <title>Nanopore sequencing improves the draft genome of the human pathogenic amoeba Naegleria fowleri.</title>
        <authorList>
            <person name="Liechti N."/>
            <person name="Schurch N."/>
            <person name="Bruggmann R."/>
            <person name="Wittwer M."/>
        </authorList>
    </citation>
    <scope>NUCLEOTIDE SEQUENCE [LARGE SCALE GENOMIC DNA]</scope>
    <source>
        <strain evidence="6 7">ATCC 30894</strain>
    </source>
</reference>
<dbReference type="PANTHER" id="PTHR47981:SF20">
    <property type="entry name" value="RAS-RELATED PROTEIN RAB-7A"/>
    <property type="match status" value="1"/>
</dbReference>
<dbReference type="GO" id="GO:0005764">
    <property type="term" value="C:lysosome"/>
    <property type="evidence" value="ECO:0007669"/>
    <property type="project" value="TreeGrafter"/>
</dbReference>
<evidence type="ECO:0000256" key="1">
    <source>
        <dbReference type="ARBA" id="ARBA00006270"/>
    </source>
</evidence>
<feature type="region of interest" description="Disordered" evidence="4">
    <location>
        <begin position="1"/>
        <end position="35"/>
    </location>
</feature>
<keyword evidence="2" id="KW-0547">Nucleotide-binding</keyword>
<dbReference type="InterPro" id="IPR001806">
    <property type="entry name" value="Small_GTPase"/>
</dbReference>
<dbReference type="PROSITE" id="PS50181">
    <property type="entry name" value="FBOX"/>
    <property type="match status" value="1"/>
</dbReference>
<dbReference type="OMA" id="SACYERT"/>
<dbReference type="PROSITE" id="PS51419">
    <property type="entry name" value="RAB"/>
    <property type="match status" value="1"/>
</dbReference>